<dbReference type="STRING" id="1076256.A0A2H3BSV1"/>
<reference evidence="3" key="1">
    <citation type="journal article" date="2017" name="Nat. Ecol. Evol.">
        <title>Genome expansion and lineage-specific genetic innovations in the forest pathogenic fungi Armillaria.</title>
        <authorList>
            <person name="Sipos G."/>
            <person name="Prasanna A.N."/>
            <person name="Walter M.C."/>
            <person name="O'Connor E."/>
            <person name="Balint B."/>
            <person name="Krizsan K."/>
            <person name="Kiss B."/>
            <person name="Hess J."/>
            <person name="Varga T."/>
            <person name="Slot J."/>
            <person name="Riley R."/>
            <person name="Boka B."/>
            <person name="Rigling D."/>
            <person name="Barry K."/>
            <person name="Lee J."/>
            <person name="Mihaltcheva S."/>
            <person name="LaButti K."/>
            <person name="Lipzen A."/>
            <person name="Waldron R."/>
            <person name="Moloney N.M."/>
            <person name="Sperisen C."/>
            <person name="Kredics L."/>
            <person name="Vagvoelgyi C."/>
            <person name="Patrignani A."/>
            <person name="Fitzpatrick D."/>
            <person name="Nagy I."/>
            <person name="Doyle S."/>
            <person name="Anderson J.B."/>
            <person name="Grigoriev I.V."/>
            <person name="Gueldener U."/>
            <person name="Muensterkoetter M."/>
            <person name="Nagy L.G."/>
        </authorList>
    </citation>
    <scope>NUCLEOTIDE SEQUENCE [LARGE SCALE GENOMIC DNA]</scope>
    <source>
        <strain evidence="3">28-4</strain>
    </source>
</reference>
<feature type="chain" id="PRO_5013594707" evidence="1">
    <location>
        <begin position="17"/>
        <end position="306"/>
    </location>
</feature>
<dbReference type="PANTHER" id="PTHR37535">
    <property type="entry name" value="FLUG DOMAIN PROTEIN"/>
    <property type="match status" value="1"/>
</dbReference>
<keyword evidence="3" id="KW-1185">Reference proteome</keyword>
<evidence type="ECO:0000256" key="1">
    <source>
        <dbReference type="SAM" id="SignalP"/>
    </source>
</evidence>
<gene>
    <name evidence="2" type="ORF">ARMSODRAFT_123340</name>
</gene>
<evidence type="ECO:0000313" key="3">
    <source>
        <dbReference type="Proteomes" id="UP000218334"/>
    </source>
</evidence>
<protein>
    <submittedName>
        <fullName evidence="2">Uncharacterized protein</fullName>
    </submittedName>
</protein>
<dbReference type="InterPro" id="IPR021842">
    <property type="entry name" value="DUF3435"/>
</dbReference>
<sequence length="306" mass="33999">MMLQVLYALLLQSLSSECPGAIIESSSHSGTNEALMWRDHELHVLPNPDDPHSPIILIRIKMHLLKGYRKNNASDKEFLLMPKIHSRALCPVSLIVAMAIEDNIFPHIKTANDIFHPRNSPTAHHILSMHPEAANTPALRSEIFDGCAWITSPTRALTYAALSSHLRRVGINKGFIRHGTCYCCRRGASNRISREMTKQDRNTLMGHTEGSTKFDTSYKSRFIGADLGAILPDRDENVEYVKAGKALMDMSARRDENAPIGLTPEGKAALLAELELVEMDNERKGLANQIASLSKQLPCPDITNET</sequence>
<name>A0A2H3BSV1_9AGAR</name>
<proteinExistence type="predicted"/>
<dbReference type="EMBL" id="KZ293427">
    <property type="protein sequence ID" value="PBK70062.1"/>
    <property type="molecule type" value="Genomic_DNA"/>
</dbReference>
<dbReference type="Proteomes" id="UP000218334">
    <property type="component" value="Unassembled WGS sequence"/>
</dbReference>
<organism evidence="2 3">
    <name type="scientific">Armillaria solidipes</name>
    <dbReference type="NCBI Taxonomy" id="1076256"/>
    <lineage>
        <taxon>Eukaryota</taxon>
        <taxon>Fungi</taxon>
        <taxon>Dikarya</taxon>
        <taxon>Basidiomycota</taxon>
        <taxon>Agaricomycotina</taxon>
        <taxon>Agaricomycetes</taxon>
        <taxon>Agaricomycetidae</taxon>
        <taxon>Agaricales</taxon>
        <taxon>Marasmiineae</taxon>
        <taxon>Physalacriaceae</taxon>
        <taxon>Armillaria</taxon>
    </lineage>
</organism>
<evidence type="ECO:0000313" key="2">
    <source>
        <dbReference type="EMBL" id="PBK70062.1"/>
    </source>
</evidence>
<feature type="signal peptide" evidence="1">
    <location>
        <begin position="1"/>
        <end position="16"/>
    </location>
</feature>
<keyword evidence="1" id="KW-0732">Signal</keyword>
<accession>A0A2H3BSV1</accession>
<dbReference type="Pfam" id="PF11917">
    <property type="entry name" value="DUF3435"/>
    <property type="match status" value="1"/>
</dbReference>
<dbReference type="PANTHER" id="PTHR37535:SF4">
    <property type="entry name" value="FLUG DOMAIN-CONTAINING PROTEIN"/>
    <property type="match status" value="1"/>
</dbReference>
<dbReference type="AlphaFoldDB" id="A0A2H3BSV1"/>